<keyword evidence="1" id="KW-0812">Transmembrane</keyword>
<evidence type="ECO:0000256" key="1">
    <source>
        <dbReference type="SAM" id="Phobius"/>
    </source>
</evidence>
<keyword evidence="1" id="KW-1133">Transmembrane helix</keyword>
<name>A0A1M2VJH0_TRAPU</name>
<feature type="transmembrane region" description="Helical" evidence="1">
    <location>
        <begin position="118"/>
        <end position="141"/>
    </location>
</feature>
<feature type="transmembrane region" description="Helical" evidence="1">
    <location>
        <begin position="218"/>
        <end position="239"/>
    </location>
</feature>
<dbReference type="OrthoDB" id="10357331at2759"/>
<keyword evidence="3" id="KW-1185">Reference proteome</keyword>
<dbReference type="Proteomes" id="UP000184267">
    <property type="component" value="Unassembled WGS sequence"/>
</dbReference>
<gene>
    <name evidence="2" type="ORF">TRAPUB_1386</name>
</gene>
<protein>
    <submittedName>
        <fullName evidence="2">Uncharacterized protein</fullName>
    </submittedName>
</protein>
<keyword evidence="1" id="KW-0472">Membrane</keyword>
<comment type="caution">
    <text evidence="2">The sequence shown here is derived from an EMBL/GenBank/DDBJ whole genome shotgun (WGS) entry which is preliminary data.</text>
</comment>
<dbReference type="AlphaFoldDB" id="A0A1M2VJH0"/>
<evidence type="ECO:0000313" key="2">
    <source>
        <dbReference type="EMBL" id="OJT07717.1"/>
    </source>
</evidence>
<dbReference type="EMBL" id="MNAD01001131">
    <property type="protein sequence ID" value="OJT07717.1"/>
    <property type="molecule type" value="Genomic_DNA"/>
</dbReference>
<feature type="transmembrane region" description="Helical" evidence="1">
    <location>
        <begin position="71"/>
        <end position="98"/>
    </location>
</feature>
<proteinExistence type="predicted"/>
<accession>A0A1M2VJH0</accession>
<feature type="transmembrane region" description="Helical" evidence="1">
    <location>
        <begin position="177"/>
        <end position="198"/>
    </location>
</feature>
<sequence>MARSFECNLTFVRGPVHSLYHPVRLPTDRPAILDDPSLSYRTKVLFALFPETSLVVALLPQRTRSSAAIALLALWPLFVAAREAFVQWGYLMLGWALLHAALPSDAGYDVSLVDVMRVGAVGGAMIQAVSLGIFVMFPALIRVALGVPQWKEPASAPQGRGSTSTRPMAKFNVVQHLVSAIFMAPSEMAGAAMAGAWGTLLLKHSVVDASSMMDTIHAVRAGVVGAVVLWVPQVLWYLLNVYFVRRDVMKAEAQSAHPDAGAIENAIPQCTEGQSSVNKDVVGYDV</sequence>
<reference evidence="2 3" key="1">
    <citation type="submission" date="2016-10" db="EMBL/GenBank/DDBJ databases">
        <title>Genome sequence of the basidiomycete white-rot fungus Trametes pubescens.</title>
        <authorList>
            <person name="Makela M.R."/>
            <person name="Granchi Z."/>
            <person name="Peng M."/>
            <person name="De Vries R.P."/>
            <person name="Grigoriev I."/>
            <person name="Riley R."/>
            <person name="Hilden K."/>
        </authorList>
    </citation>
    <scope>NUCLEOTIDE SEQUENCE [LARGE SCALE GENOMIC DNA]</scope>
    <source>
        <strain evidence="2 3">FBCC735</strain>
    </source>
</reference>
<dbReference type="OMA" id="WYLLNVY"/>
<evidence type="ECO:0000313" key="3">
    <source>
        <dbReference type="Proteomes" id="UP000184267"/>
    </source>
</evidence>
<organism evidence="2 3">
    <name type="scientific">Trametes pubescens</name>
    <name type="common">White-rot fungus</name>
    <dbReference type="NCBI Taxonomy" id="154538"/>
    <lineage>
        <taxon>Eukaryota</taxon>
        <taxon>Fungi</taxon>
        <taxon>Dikarya</taxon>
        <taxon>Basidiomycota</taxon>
        <taxon>Agaricomycotina</taxon>
        <taxon>Agaricomycetes</taxon>
        <taxon>Polyporales</taxon>
        <taxon>Polyporaceae</taxon>
        <taxon>Trametes</taxon>
    </lineage>
</organism>